<evidence type="ECO:0000256" key="4">
    <source>
        <dbReference type="ARBA" id="ARBA00023117"/>
    </source>
</evidence>
<dbReference type="CDD" id="cd05502">
    <property type="entry name" value="Bromo_tif1_like"/>
    <property type="match status" value="1"/>
</dbReference>
<dbReference type="PANTHER" id="PTHR25462:SF304">
    <property type="entry name" value="BONUS, ISOFORM C"/>
    <property type="match status" value="1"/>
</dbReference>
<feature type="domain" description="B-box C-terminal" evidence="10">
    <location>
        <begin position="276"/>
        <end position="402"/>
    </location>
</feature>
<feature type="domain" description="B box-type" evidence="9">
    <location>
        <begin position="166"/>
        <end position="213"/>
    </location>
</feature>
<dbReference type="InterPro" id="IPR011011">
    <property type="entry name" value="Znf_FYVE_PHD"/>
</dbReference>
<dbReference type="InterPro" id="IPR003649">
    <property type="entry name" value="Bbox_C"/>
</dbReference>
<feature type="domain" description="RING-type" evidence="6">
    <location>
        <begin position="922"/>
        <end position="963"/>
    </location>
</feature>
<dbReference type="GO" id="GO:0061630">
    <property type="term" value="F:ubiquitin protein ligase activity"/>
    <property type="evidence" value="ECO:0007669"/>
    <property type="project" value="TreeGrafter"/>
</dbReference>
<feature type="domain" description="Zinc finger PHD-type" evidence="7">
    <location>
        <begin position="921"/>
        <end position="964"/>
    </location>
</feature>
<accession>A0A9P0GUC1</accession>
<dbReference type="GO" id="GO:0008270">
    <property type="term" value="F:zinc ion binding"/>
    <property type="evidence" value="ECO:0007669"/>
    <property type="project" value="UniProtKB-KW"/>
</dbReference>
<feature type="compositionally biased region" description="Low complexity" evidence="5">
    <location>
        <begin position="528"/>
        <end position="566"/>
    </location>
</feature>
<dbReference type="Gene3D" id="1.20.920.10">
    <property type="entry name" value="Bromodomain-like"/>
    <property type="match status" value="1"/>
</dbReference>
<organism evidence="11 12">
    <name type="scientific">Phaedon cochleariae</name>
    <name type="common">Mustard beetle</name>
    <dbReference type="NCBI Taxonomy" id="80249"/>
    <lineage>
        <taxon>Eukaryota</taxon>
        <taxon>Metazoa</taxon>
        <taxon>Ecdysozoa</taxon>
        <taxon>Arthropoda</taxon>
        <taxon>Hexapoda</taxon>
        <taxon>Insecta</taxon>
        <taxon>Pterygota</taxon>
        <taxon>Neoptera</taxon>
        <taxon>Endopterygota</taxon>
        <taxon>Coleoptera</taxon>
        <taxon>Polyphaga</taxon>
        <taxon>Cucujiformia</taxon>
        <taxon>Chrysomeloidea</taxon>
        <taxon>Chrysomelidae</taxon>
        <taxon>Chrysomelinae</taxon>
        <taxon>Chrysomelini</taxon>
        <taxon>Phaedon</taxon>
    </lineage>
</organism>
<evidence type="ECO:0000259" key="7">
    <source>
        <dbReference type="SMART" id="SM00249"/>
    </source>
</evidence>
<feature type="compositionally biased region" description="Polar residues" evidence="5">
    <location>
        <begin position="831"/>
        <end position="844"/>
    </location>
</feature>
<dbReference type="PANTHER" id="PTHR25462">
    <property type="entry name" value="BONUS, ISOFORM C-RELATED"/>
    <property type="match status" value="1"/>
</dbReference>
<reference evidence="11" key="1">
    <citation type="submission" date="2022-01" db="EMBL/GenBank/DDBJ databases">
        <authorList>
            <person name="King R."/>
        </authorList>
    </citation>
    <scope>NUCLEOTIDE SEQUENCE</scope>
</reference>
<evidence type="ECO:0000259" key="8">
    <source>
        <dbReference type="SMART" id="SM00297"/>
    </source>
</evidence>
<evidence type="ECO:0000256" key="5">
    <source>
        <dbReference type="SAM" id="MobiDB-lite"/>
    </source>
</evidence>
<dbReference type="InterPro" id="IPR019786">
    <property type="entry name" value="Zinc_finger_PHD-type_CS"/>
</dbReference>
<dbReference type="SMART" id="SM00502">
    <property type="entry name" value="BBC"/>
    <property type="match status" value="1"/>
</dbReference>
<gene>
    <name evidence="11" type="ORF">PHAECO_LOCUS9925</name>
</gene>
<dbReference type="InterPro" id="IPR013083">
    <property type="entry name" value="Znf_RING/FYVE/PHD"/>
</dbReference>
<dbReference type="SMART" id="SM00297">
    <property type="entry name" value="BROMO"/>
    <property type="match status" value="1"/>
</dbReference>
<dbReference type="PRINTS" id="PR00503">
    <property type="entry name" value="BROMODOMAIN"/>
</dbReference>
<protein>
    <recommendedName>
        <fullName evidence="13">E3 ubiquitin-protein ligase TRIM33</fullName>
    </recommendedName>
</protein>
<keyword evidence="1" id="KW-0479">Metal-binding</keyword>
<dbReference type="AlphaFoldDB" id="A0A9P0GUC1"/>
<feature type="compositionally biased region" description="Gly residues" evidence="5">
    <location>
        <begin position="510"/>
        <end position="527"/>
    </location>
</feature>
<evidence type="ECO:0000259" key="10">
    <source>
        <dbReference type="SMART" id="SM00502"/>
    </source>
</evidence>
<proteinExistence type="predicted"/>
<dbReference type="InterPro" id="IPR036427">
    <property type="entry name" value="Bromodomain-like_sf"/>
</dbReference>
<dbReference type="SMART" id="SM00336">
    <property type="entry name" value="BBOX"/>
    <property type="match status" value="2"/>
</dbReference>
<evidence type="ECO:0000256" key="1">
    <source>
        <dbReference type="ARBA" id="ARBA00022723"/>
    </source>
</evidence>
<feature type="compositionally biased region" description="Basic and acidic residues" evidence="5">
    <location>
        <begin position="905"/>
        <end position="916"/>
    </location>
</feature>
<evidence type="ECO:0000259" key="6">
    <source>
        <dbReference type="SMART" id="SM00184"/>
    </source>
</evidence>
<dbReference type="Proteomes" id="UP001153737">
    <property type="component" value="Chromosome 6"/>
</dbReference>
<keyword evidence="2" id="KW-0863">Zinc-finger</keyword>
<dbReference type="CDD" id="cd15541">
    <property type="entry name" value="PHD_TIF1_like"/>
    <property type="match status" value="1"/>
</dbReference>
<dbReference type="InterPro" id="IPR000315">
    <property type="entry name" value="Znf_B-box"/>
</dbReference>
<sequence length="1114" mass="124379">MMAELTEAKVFFNDPSMLNTLPPDEPQESENLLNSETETLTPDQEMMIDQLLSASSESLEPQKDLTKDDMYSNSNEEQHVESPTTRETYTFKCVFCDRVLTAVDSPKLMECLHNSCSSCISNRLYEPNDGMQAQVECPLCNISCDPTRIIDNQFLLELSNDEPTKNTDMKCSNCSDDVMATSYCTDCSEFICDNCVQAHQRLKITKDHTIKPKEDGLIELNSMTNGGPSSLFCSNHPHEKLSLFCETCDQLTCRDCQLIEHREHKYKFTNEIASEAKKFISEMLKDVGYKRALLTSAMKVIDDRQNLIADKKQALVKEITQLVVKLTNTINVRGKQLVAKLTEVCDSKQKTLHEKKSALEQLSKMTDHCILFTQHALSNGSDMALLYSKKQVTEHLKRIKCKRADIPNPEIPVRIHLALDKVPDLIKVMSTIGQIVVDGRIYPSQPPSPAPPALPPLPPQQTCTSPGQPVRPAQQPSPMRMSPLHQLPSPTGFQSPRMPGPPPPPAYGQYQGGGSGGGGGQYQGQGMQGQSMQGQGQSMQGQGQSMQGQGQSMQGQGMQGQSMQGQGMQGQGMQGQSMQGMGQQGMGQQGMGQQGMGQQGMGHQNMGQNMGLNRMQAMGQMGPPAMNSLQQALPLTLTQQLNMNRIQRPVLQRALMPRMAMGINQQQQQVSSSTHPQGMLHDRSNLRHLLQPNNGNASNTNNNHVYIQTGPGQYQAIQPHLAQHLQTRFPGQQQIRFTQQNNQSRMLMPAQQTRMPVHTQRLLQYPPSGGVAKWHIPQQNTAHEVLAANTNPNNGAGNRNMTLPTINDNFKITLRQQTPTDPNKNLPAAVTSTIPKTPSPNHCQGKSDTERSLDKFCEESVKDLMATIAKLDSNGVQVLAEGRQKGGSPHVDSSTGDSGPAGAKVKSELSEASKDDPNEDWCAVCMDGGELVCCDKCPKVFHQYCHIPNLRVEENDTWQCLLCMNFADIPESILSEKKEGELSLKERKIAERLVLELYCQYDPSLPFREVIGPENEEYHSIIKQPIALDTIRQKLNWNAEIHYRNMEDLVRDVRLMFKNAYTYNPVDSQVYQDAKALEKFFDEQLEKFLPEYAYMFEEDEVQPPNKKFRRVITD</sequence>
<feature type="region of interest" description="Disordered" evidence="5">
    <location>
        <begin position="14"/>
        <end position="40"/>
    </location>
</feature>
<name>A0A9P0GUC1_PHACE</name>
<dbReference type="Gene3D" id="4.10.830.40">
    <property type="match status" value="1"/>
</dbReference>
<evidence type="ECO:0000256" key="2">
    <source>
        <dbReference type="ARBA" id="ARBA00022771"/>
    </source>
</evidence>
<dbReference type="PROSITE" id="PS01359">
    <property type="entry name" value="ZF_PHD_1"/>
    <property type="match status" value="1"/>
</dbReference>
<dbReference type="SUPFAM" id="SSF57845">
    <property type="entry name" value="B-box zinc-binding domain"/>
    <property type="match status" value="1"/>
</dbReference>
<feature type="region of interest" description="Disordered" evidence="5">
    <location>
        <begin position="443"/>
        <end position="600"/>
    </location>
</feature>
<keyword evidence="3" id="KW-0862">Zinc</keyword>
<dbReference type="InterPro" id="IPR019787">
    <property type="entry name" value="Znf_PHD-finger"/>
</dbReference>
<feature type="region of interest" description="Disordered" evidence="5">
    <location>
        <begin position="55"/>
        <end position="83"/>
    </location>
</feature>
<dbReference type="InterPro" id="IPR001487">
    <property type="entry name" value="Bromodomain"/>
</dbReference>
<dbReference type="SUPFAM" id="SSF57850">
    <property type="entry name" value="RING/U-box"/>
    <property type="match status" value="1"/>
</dbReference>
<feature type="domain" description="Bromo" evidence="8">
    <location>
        <begin position="983"/>
        <end position="1090"/>
    </location>
</feature>
<feature type="compositionally biased region" description="Gly residues" evidence="5">
    <location>
        <begin position="582"/>
        <end position="600"/>
    </location>
</feature>
<dbReference type="CDD" id="cd19805">
    <property type="entry name" value="Bbox1_TIF1"/>
    <property type="match status" value="1"/>
</dbReference>
<feature type="compositionally biased region" description="Polar residues" evidence="5">
    <location>
        <begin position="29"/>
        <end position="40"/>
    </location>
</feature>
<evidence type="ECO:0000313" key="11">
    <source>
        <dbReference type="EMBL" id="CAH1174019.1"/>
    </source>
</evidence>
<dbReference type="CDD" id="cd19775">
    <property type="entry name" value="Bbox2_TIF1_C-VI"/>
    <property type="match status" value="1"/>
</dbReference>
<dbReference type="InterPro" id="IPR001965">
    <property type="entry name" value="Znf_PHD"/>
</dbReference>
<dbReference type="InterPro" id="IPR001841">
    <property type="entry name" value="Znf_RING"/>
</dbReference>
<evidence type="ECO:0008006" key="13">
    <source>
        <dbReference type="Google" id="ProtNLM"/>
    </source>
</evidence>
<keyword evidence="4" id="KW-0103">Bromodomain</keyword>
<evidence type="ECO:0000256" key="3">
    <source>
        <dbReference type="ARBA" id="ARBA00022833"/>
    </source>
</evidence>
<feature type="region of interest" description="Disordered" evidence="5">
    <location>
        <begin position="831"/>
        <end position="850"/>
    </location>
</feature>
<dbReference type="EMBL" id="OU896712">
    <property type="protein sequence ID" value="CAH1174019.1"/>
    <property type="molecule type" value="Genomic_DNA"/>
</dbReference>
<feature type="compositionally biased region" description="Pro residues" evidence="5">
    <location>
        <begin position="444"/>
        <end position="459"/>
    </location>
</feature>
<feature type="domain" description="B box-type" evidence="9">
    <location>
        <begin position="228"/>
        <end position="269"/>
    </location>
</feature>
<keyword evidence="12" id="KW-1185">Reference proteome</keyword>
<dbReference type="Gene3D" id="3.30.40.10">
    <property type="entry name" value="Zinc/RING finger domain, C3HC4 (zinc finger)"/>
    <property type="match status" value="2"/>
</dbReference>
<dbReference type="SUPFAM" id="SSF57903">
    <property type="entry name" value="FYVE/PHD zinc finger"/>
    <property type="match status" value="1"/>
</dbReference>
<dbReference type="Pfam" id="PF00643">
    <property type="entry name" value="zf-B_box"/>
    <property type="match status" value="2"/>
</dbReference>
<feature type="compositionally biased region" description="Basic and acidic residues" evidence="5">
    <location>
        <begin position="60"/>
        <end position="80"/>
    </location>
</feature>
<feature type="region of interest" description="Disordered" evidence="5">
    <location>
        <begin position="882"/>
        <end position="916"/>
    </location>
</feature>
<dbReference type="SUPFAM" id="SSF47370">
    <property type="entry name" value="Bromodomain"/>
    <property type="match status" value="1"/>
</dbReference>
<dbReference type="InterPro" id="IPR047153">
    <property type="entry name" value="TRIM45/56/19-like"/>
</dbReference>
<evidence type="ECO:0000313" key="12">
    <source>
        <dbReference type="Proteomes" id="UP001153737"/>
    </source>
</evidence>
<dbReference type="Pfam" id="PF00439">
    <property type="entry name" value="Bromodomain"/>
    <property type="match status" value="1"/>
</dbReference>
<dbReference type="OrthoDB" id="1870062at2759"/>
<dbReference type="SMART" id="SM00249">
    <property type="entry name" value="PHD"/>
    <property type="match status" value="1"/>
</dbReference>
<feature type="domain" description="RING-type" evidence="6">
    <location>
        <begin position="93"/>
        <end position="140"/>
    </location>
</feature>
<reference evidence="11" key="2">
    <citation type="submission" date="2022-10" db="EMBL/GenBank/DDBJ databases">
        <authorList>
            <consortium name="ENA_rothamsted_submissions"/>
            <consortium name="culmorum"/>
            <person name="King R."/>
        </authorList>
    </citation>
    <scope>NUCLEOTIDE SEQUENCE</scope>
</reference>
<dbReference type="Gene3D" id="3.30.160.60">
    <property type="entry name" value="Classic Zinc Finger"/>
    <property type="match status" value="1"/>
</dbReference>
<dbReference type="Pfam" id="PF00628">
    <property type="entry name" value="PHD"/>
    <property type="match status" value="1"/>
</dbReference>
<evidence type="ECO:0000259" key="9">
    <source>
        <dbReference type="SMART" id="SM00336"/>
    </source>
</evidence>
<dbReference type="SMART" id="SM00184">
    <property type="entry name" value="RING"/>
    <property type="match status" value="2"/>
</dbReference>